<evidence type="ECO:0000259" key="6">
    <source>
        <dbReference type="PROSITE" id="PS50937"/>
    </source>
</evidence>
<dbReference type="InterPro" id="IPR036969">
    <property type="entry name" value="Citrate_synthase_sf"/>
</dbReference>
<evidence type="ECO:0000313" key="7">
    <source>
        <dbReference type="EMBL" id="QPC83474.1"/>
    </source>
</evidence>
<dbReference type="EMBL" id="CP062983">
    <property type="protein sequence ID" value="QPC83474.1"/>
    <property type="molecule type" value="Genomic_DNA"/>
</dbReference>
<dbReference type="InterPro" id="IPR016143">
    <property type="entry name" value="Citrate_synth-like_sm_a-sub"/>
</dbReference>
<dbReference type="Proteomes" id="UP000594468">
    <property type="component" value="Chromosome"/>
</dbReference>
<dbReference type="EC" id="2.3.3.16" evidence="3"/>
<organism evidence="7 8">
    <name type="scientific">Phototrophicus methaneseepsis</name>
    <dbReference type="NCBI Taxonomy" id="2710758"/>
    <lineage>
        <taxon>Bacteria</taxon>
        <taxon>Bacillati</taxon>
        <taxon>Chloroflexota</taxon>
        <taxon>Candidatus Thermofontia</taxon>
        <taxon>Phototrophicales</taxon>
        <taxon>Phototrophicaceae</taxon>
        <taxon>Phototrophicus</taxon>
    </lineage>
</organism>
<dbReference type="GO" id="GO:0003677">
    <property type="term" value="F:DNA binding"/>
    <property type="evidence" value="ECO:0007669"/>
    <property type="project" value="InterPro"/>
</dbReference>
<dbReference type="NCBIfam" id="TIGR01764">
    <property type="entry name" value="excise"/>
    <property type="match status" value="1"/>
</dbReference>
<evidence type="ECO:0000256" key="4">
    <source>
        <dbReference type="ARBA" id="ARBA00022679"/>
    </source>
</evidence>
<dbReference type="GO" id="GO:0006355">
    <property type="term" value="P:regulation of DNA-templated transcription"/>
    <property type="evidence" value="ECO:0007669"/>
    <property type="project" value="InterPro"/>
</dbReference>
<dbReference type="Gene3D" id="1.10.1660.10">
    <property type="match status" value="1"/>
</dbReference>
<dbReference type="KEGG" id="pmet:G4Y79_03575"/>
<keyword evidence="4" id="KW-0808">Transferase</keyword>
<comment type="pathway">
    <text evidence="1">Carbohydrate metabolism; tricarboxylic acid cycle.</text>
</comment>
<dbReference type="PROSITE" id="PS50937">
    <property type="entry name" value="HTH_MERR_2"/>
    <property type="match status" value="1"/>
</dbReference>
<dbReference type="Pfam" id="PF00285">
    <property type="entry name" value="Citrate_synt"/>
    <property type="match status" value="1"/>
</dbReference>
<evidence type="ECO:0000256" key="2">
    <source>
        <dbReference type="ARBA" id="ARBA00010566"/>
    </source>
</evidence>
<dbReference type="SUPFAM" id="SSF48256">
    <property type="entry name" value="Citrate synthase"/>
    <property type="match status" value="1"/>
</dbReference>
<feature type="region of interest" description="Disordered" evidence="5">
    <location>
        <begin position="393"/>
        <end position="412"/>
    </location>
</feature>
<dbReference type="PRINTS" id="PR00143">
    <property type="entry name" value="CITRTSNTHASE"/>
</dbReference>
<evidence type="ECO:0000256" key="1">
    <source>
        <dbReference type="ARBA" id="ARBA00005163"/>
    </source>
</evidence>
<dbReference type="Gene3D" id="1.10.580.10">
    <property type="entry name" value="Citrate Synthase, domain 1"/>
    <property type="match status" value="1"/>
</dbReference>
<dbReference type="Gene3D" id="1.10.230.10">
    <property type="entry name" value="Cytochrome P450-Terp, domain 2"/>
    <property type="match status" value="1"/>
</dbReference>
<dbReference type="GO" id="GO:0005975">
    <property type="term" value="P:carbohydrate metabolic process"/>
    <property type="evidence" value="ECO:0007669"/>
    <property type="project" value="TreeGrafter"/>
</dbReference>
<name>A0A7S8IFG7_9CHLR</name>
<dbReference type="InterPro" id="IPR010093">
    <property type="entry name" value="SinI_DNA-bd"/>
</dbReference>
<proteinExistence type="inferred from homology"/>
<evidence type="ECO:0000256" key="5">
    <source>
        <dbReference type="SAM" id="MobiDB-lite"/>
    </source>
</evidence>
<dbReference type="Pfam" id="PF12728">
    <property type="entry name" value="HTH_17"/>
    <property type="match status" value="1"/>
</dbReference>
<dbReference type="RefSeq" id="WP_195171541.1">
    <property type="nucleotide sequence ID" value="NZ_CP062983.1"/>
</dbReference>
<accession>A0A7S8IFG7</accession>
<dbReference type="UniPathway" id="UPA00223"/>
<dbReference type="GO" id="GO:0006099">
    <property type="term" value="P:tricarboxylic acid cycle"/>
    <property type="evidence" value="ECO:0007669"/>
    <property type="project" value="UniProtKB-UniPathway"/>
</dbReference>
<dbReference type="SMART" id="SM00422">
    <property type="entry name" value="HTH_MERR"/>
    <property type="match status" value="1"/>
</dbReference>
<protein>
    <recommendedName>
        <fullName evidence="3">citrate synthase (unknown stereospecificity)</fullName>
        <ecNumber evidence="3">2.3.3.16</ecNumber>
    </recommendedName>
</protein>
<dbReference type="InterPro" id="IPR000551">
    <property type="entry name" value="MerR-type_HTH_dom"/>
</dbReference>
<dbReference type="GO" id="GO:0036440">
    <property type="term" value="F:citrate synthase activity"/>
    <property type="evidence" value="ECO:0007669"/>
    <property type="project" value="UniProtKB-EC"/>
</dbReference>
<dbReference type="GO" id="GO:0005829">
    <property type="term" value="C:cytosol"/>
    <property type="evidence" value="ECO:0007669"/>
    <property type="project" value="TreeGrafter"/>
</dbReference>
<comment type="similarity">
    <text evidence="2">Belongs to the citrate synthase family.</text>
</comment>
<dbReference type="InterPro" id="IPR016142">
    <property type="entry name" value="Citrate_synth-like_lrg_a-sub"/>
</dbReference>
<evidence type="ECO:0000256" key="3">
    <source>
        <dbReference type="ARBA" id="ARBA00012972"/>
    </source>
</evidence>
<keyword evidence="8" id="KW-1185">Reference proteome</keyword>
<feature type="domain" description="HTH merR-type" evidence="6">
    <location>
        <begin position="1"/>
        <end position="48"/>
    </location>
</feature>
<sequence>MTAQEAAEALKVSRTTLYAYVSRGLIRSEAVGEGSRQRRYHAEDVQKLIERKQGRRNPEKLAQDALHWGTPVLDSELTLIANGRVFYRGYDVAELAQTETVERVASLLWTGHFNNAEALFQTNYELLNHYETMLLHIEMDGAHPSPLQSMQLILPIAAADDLAAYDLRPEAAAHTGARILRLLVSVIAGDVPNDVALAQTLQQGLCPTHTGSHTLLSAAMILCADHELNASSFTARVVAAAGASPYAAVIAGLSALQGVKHGGHTQRVEAFLREMDTPQMAAQVIAARLQRGEHIPGFGHRLYPEGDPRAIALLSMMTAYAPNHEALALANAVTTAAADLMQAYPTIDFALAILGRLLGLNAGTALALFGLGRTIGWVAHTLEQYQTDRLIRPRARYTGPNPNGAEGNHLTS</sequence>
<dbReference type="PANTHER" id="PTHR11739">
    <property type="entry name" value="CITRATE SYNTHASE"/>
    <property type="match status" value="1"/>
</dbReference>
<dbReference type="CDD" id="cd06102">
    <property type="entry name" value="citrate_synt_like_2"/>
    <property type="match status" value="1"/>
</dbReference>
<dbReference type="PANTHER" id="PTHR11739:SF4">
    <property type="entry name" value="CITRATE SYNTHASE, PEROXISOMAL"/>
    <property type="match status" value="1"/>
</dbReference>
<gene>
    <name evidence="7" type="ORF">G4Y79_03575</name>
</gene>
<reference evidence="7 8" key="1">
    <citation type="submission" date="2020-02" db="EMBL/GenBank/DDBJ databases">
        <authorList>
            <person name="Zheng R.K."/>
            <person name="Sun C.M."/>
        </authorList>
    </citation>
    <scope>NUCLEOTIDE SEQUENCE [LARGE SCALE GENOMIC DNA]</scope>
    <source>
        <strain evidence="8">rifampicinis</strain>
    </source>
</reference>
<evidence type="ECO:0000313" key="8">
    <source>
        <dbReference type="Proteomes" id="UP000594468"/>
    </source>
</evidence>
<dbReference type="AlphaFoldDB" id="A0A7S8IFG7"/>
<dbReference type="InterPro" id="IPR002020">
    <property type="entry name" value="Citrate_synthase"/>
</dbReference>
<dbReference type="InterPro" id="IPR041657">
    <property type="entry name" value="HTH_17"/>
</dbReference>